<protein>
    <submittedName>
        <fullName evidence="7">HTH-type transcriptional regulator GltC</fullName>
    </submittedName>
</protein>
<reference evidence="7 8" key="1">
    <citation type="submission" date="2015-03" db="EMBL/GenBank/DDBJ databases">
        <title>Genome sequence of Variovorax paradoxus TBEA6.</title>
        <authorList>
            <person name="Poehlein A."/>
            <person name="Schuldes J."/>
            <person name="Wuebbeler J.H."/>
            <person name="Hiessl S."/>
            <person name="Steinbuechel A."/>
            <person name="Daniel R."/>
        </authorList>
    </citation>
    <scope>NUCLEOTIDE SEQUENCE [LARGE SCALE GENOMIC DNA]</scope>
    <source>
        <strain evidence="7 8">TBEA6</strain>
    </source>
</reference>
<keyword evidence="3" id="KW-0238">DNA-binding</keyword>
<dbReference type="InterPro" id="IPR005119">
    <property type="entry name" value="LysR_subst-bd"/>
</dbReference>
<dbReference type="InterPro" id="IPR036388">
    <property type="entry name" value="WH-like_DNA-bd_sf"/>
</dbReference>
<keyword evidence="2" id="KW-0805">Transcription regulation</keyword>
<dbReference type="PATRIC" id="fig|34073.19.peg.5646"/>
<dbReference type="Proteomes" id="UP000035170">
    <property type="component" value="Unassembled WGS sequence"/>
</dbReference>
<evidence type="ECO:0000313" key="8">
    <source>
        <dbReference type="Proteomes" id="UP000035170"/>
    </source>
</evidence>
<dbReference type="PANTHER" id="PTHR30293:SF0">
    <property type="entry name" value="NITROGEN ASSIMILATION REGULATORY PROTEIN NAC"/>
    <property type="match status" value="1"/>
</dbReference>
<dbReference type="Gene3D" id="3.40.190.10">
    <property type="entry name" value="Periplasmic binding protein-like II"/>
    <property type="match status" value="2"/>
</dbReference>
<dbReference type="RefSeq" id="WP_021003417.1">
    <property type="nucleotide sequence ID" value="NZ_JZWI01000035.1"/>
</dbReference>
<name>A0A0H2M8G7_VARPD</name>
<dbReference type="InterPro" id="IPR036390">
    <property type="entry name" value="WH_DNA-bd_sf"/>
</dbReference>
<accession>A0A0H2M8G7</accession>
<evidence type="ECO:0000259" key="6">
    <source>
        <dbReference type="PROSITE" id="PS50931"/>
    </source>
</evidence>
<sequence>MKLKQLSTFLLVADMQSLSRAAIASDTAQSLVSRQIAMLEAQWGRRLFDRTGRGMTLSDFGRRMYPEVKQIVEQMRQLDAAASEAAGVLTGTVHVGVLPSLSRQLLPMLLAEVREKAPALRLHATEGFSGSLDEQLASGRLDMIVVNRYGSLALRGEDVLGKVETFLVGRPGSLRLQGETVAFGDLAGIPFVLPSTPNGLRTTVDMLARKRGIAIDVLMEVDTLTAMKDVAMSGHAFTLLPVTAIREELLAGTLAAVRVVKPGMRRTIALSLVRHRPLSQGARLVATMVRHLAVQLLKSSEDLQLPVA</sequence>
<dbReference type="AlphaFoldDB" id="A0A0H2M8G7"/>
<keyword evidence="8" id="KW-1185">Reference proteome</keyword>
<gene>
    <name evidence="7" type="primary">gltC15</name>
    <name evidence="7" type="ORF">VPARA_55160</name>
</gene>
<dbReference type="Pfam" id="PF00126">
    <property type="entry name" value="HTH_1"/>
    <property type="match status" value="1"/>
</dbReference>
<evidence type="ECO:0000256" key="5">
    <source>
        <dbReference type="ARBA" id="ARBA00023163"/>
    </source>
</evidence>
<dbReference type="GO" id="GO:2000142">
    <property type="term" value="P:regulation of DNA-templated transcription initiation"/>
    <property type="evidence" value="ECO:0007669"/>
    <property type="project" value="TreeGrafter"/>
</dbReference>
<proteinExistence type="inferred from homology"/>
<dbReference type="SUPFAM" id="SSF46785">
    <property type="entry name" value="Winged helix' DNA-binding domain"/>
    <property type="match status" value="1"/>
</dbReference>
<comment type="similarity">
    <text evidence="1">Belongs to the LysR transcriptional regulatory family.</text>
</comment>
<evidence type="ECO:0000256" key="1">
    <source>
        <dbReference type="ARBA" id="ARBA00009437"/>
    </source>
</evidence>
<dbReference type="GO" id="GO:0003700">
    <property type="term" value="F:DNA-binding transcription factor activity"/>
    <property type="evidence" value="ECO:0007669"/>
    <property type="project" value="InterPro"/>
</dbReference>
<feature type="domain" description="HTH lysR-type" evidence="6">
    <location>
        <begin position="1"/>
        <end position="58"/>
    </location>
</feature>
<evidence type="ECO:0000313" key="7">
    <source>
        <dbReference type="EMBL" id="KLN53350.1"/>
    </source>
</evidence>
<dbReference type="Pfam" id="PF03466">
    <property type="entry name" value="LysR_substrate"/>
    <property type="match status" value="1"/>
</dbReference>
<evidence type="ECO:0000256" key="2">
    <source>
        <dbReference type="ARBA" id="ARBA00023015"/>
    </source>
</evidence>
<organism evidence="7 8">
    <name type="scientific">Variovorax paradoxus</name>
    <dbReference type="NCBI Taxonomy" id="34073"/>
    <lineage>
        <taxon>Bacteria</taxon>
        <taxon>Pseudomonadati</taxon>
        <taxon>Pseudomonadota</taxon>
        <taxon>Betaproteobacteria</taxon>
        <taxon>Burkholderiales</taxon>
        <taxon>Comamonadaceae</taxon>
        <taxon>Variovorax</taxon>
    </lineage>
</organism>
<evidence type="ECO:0000256" key="4">
    <source>
        <dbReference type="ARBA" id="ARBA00023159"/>
    </source>
</evidence>
<dbReference type="Gene3D" id="1.10.10.10">
    <property type="entry name" value="Winged helix-like DNA-binding domain superfamily/Winged helix DNA-binding domain"/>
    <property type="match status" value="1"/>
</dbReference>
<dbReference type="PROSITE" id="PS50931">
    <property type="entry name" value="HTH_LYSR"/>
    <property type="match status" value="1"/>
</dbReference>
<dbReference type="GO" id="GO:0003677">
    <property type="term" value="F:DNA binding"/>
    <property type="evidence" value="ECO:0007669"/>
    <property type="project" value="UniProtKB-KW"/>
</dbReference>
<keyword evidence="5" id="KW-0804">Transcription</keyword>
<dbReference type="InterPro" id="IPR000847">
    <property type="entry name" value="LysR_HTH_N"/>
</dbReference>
<dbReference type="FunFam" id="1.10.10.10:FF:000001">
    <property type="entry name" value="LysR family transcriptional regulator"/>
    <property type="match status" value="1"/>
</dbReference>
<dbReference type="PANTHER" id="PTHR30293">
    <property type="entry name" value="TRANSCRIPTIONAL REGULATORY PROTEIN NAC-RELATED"/>
    <property type="match status" value="1"/>
</dbReference>
<dbReference type="SUPFAM" id="SSF53850">
    <property type="entry name" value="Periplasmic binding protein-like II"/>
    <property type="match status" value="1"/>
</dbReference>
<keyword evidence="4" id="KW-0010">Activator</keyword>
<dbReference type="EMBL" id="JZWI01000035">
    <property type="protein sequence ID" value="KLN53350.1"/>
    <property type="molecule type" value="Genomic_DNA"/>
</dbReference>
<evidence type="ECO:0000256" key="3">
    <source>
        <dbReference type="ARBA" id="ARBA00023125"/>
    </source>
</evidence>
<comment type="caution">
    <text evidence="7">The sequence shown here is derived from an EMBL/GenBank/DDBJ whole genome shotgun (WGS) entry which is preliminary data.</text>
</comment>